<dbReference type="InterPro" id="IPR046541">
    <property type="entry name" value="DUF6606"/>
</dbReference>
<organism evidence="11 12">
    <name type="scientific">Sphaerobolus stellatus (strain SS14)</name>
    <dbReference type="NCBI Taxonomy" id="990650"/>
    <lineage>
        <taxon>Eukaryota</taxon>
        <taxon>Fungi</taxon>
        <taxon>Dikarya</taxon>
        <taxon>Basidiomycota</taxon>
        <taxon>Agaricomycotina</taxon>
        <taxon>Agaricomycetes</taxon>
        <taxon>Phallomycetidae</taxon>
        <taxon>Geastrales</taxon>
        <taxon>Sphaerobolaceae</taxon>
        <taxon>Sphaerobolus</taxon>
    </lineage>
</organism>
<dbReference type="HOGENOM" id="CLU_000211_1_0_1"/>
<evidence type="ECO:0000256" key="1">
    <source>
        <dbReference type="ARBA" id="ARBA00000707"/>
    </source>
</evidence>
<keyword evidence="5" id="KW-0378">Hydrolase</keyword>
<evidence type="ECO:0000259" key="9">
    <source>
        <dbReference type="Pfam" id="PF12359"/>
    </source>
</evidence>
<dbReference type="InterPro" id="IPR051346">
    <property type="entry name" value="OTU_Deubiquitinase"/>
</dbReference>
<keyword evidence="3" id="KW-0645">Protease</keyword>
<dbReference type="InterPro" id="IPR022105">
    <property type="entry name" value="DUF3645"/>
</dbReference>
<evidence type="ECO:0000259" key="8">
    <source>
        <dbReference type="Pfam" id="PF12340"/>
    </source>
</evidence>
<sequence>MDGDEPNFVAYLANHLFLPPPLPQNKDTTAALQAFVVQHVHQCAEEFARNAQGTNAAGTWRVIVAMLRRMRETRKEENISKSQLANAMQRMANGDVLALHIVSQNAGVILRRRADCLNFEYFQASPTPEAVVSTTGKLVIQFPAHPRQSFPFDAQCLISLACALAELDTADMLDGVPMARKAGQEHVERRDVSDIRYISELLGGIARAVTQNHEDVAASTVYIKKRVNDQALFKNAIIPWRRDPVWLVLRVALQTTLQEYGIDGPLGYKSFITFVLARALRLARRDSLPDELIYTMNAKIAIRIQKLSPPDLQFPFNEISSEVEESSKLLSENWKVIQRDNTPLYDLTPPTIQEIEYAKHFALPNSRAYLSEIYKRRNQLLLAPLEFDPVAYARSLPKGYVTPSRNASFPGDPPVNLPDVDLWRFLLVIERWITTGKIDEWSNRPGSLHTATKYLRTLIYWLEGISRKSTNPELFSRVFLMVLEVWVGLDKVLVTNIPLIRAYSPELNIICFRRLLLPTLKQMERLHAVEQYIQTRRTEAVDDNPSIFSWSNSTMSFAYRYYQHKRSLQTTHMAILSEAEESKRTKLQELQTLMAEYNRRVSEYKIMNHNTQMWTNPRTGEESISHTNCRRCRLEFESKLLTISPWEAPLPEDEILAAAIVFELAGPVIFRTWRDVTWFIARMYCDPNTIDESHVRPMSILSSYSELIRHCNVQDWQRVTIASISKSFLDTHYGHITIPCPSESVIKPNALTYRLYDCKTKEWLEDNPFPVIDILGRCTPKSPASLYKALWWTIYHTDHKPNQVIARQSECPTEISYHEWGSFGELRSGHRLQWRNIMLALHKGTLTFADPAVYLLVRQAAWQVEVCSVNSPYRESHVDFTDPSFGEEILSVLRNKFVIVKENWQEGWTVATISMLACRLHSLSPDEGLKASVVEFLQEVREILRDWTADVLKLLHQEDPDMAAKIKKEHMMRNRVIQLATACRSTYMLDPETAQEIFQDPQNVTTFVDCAVILQNNIPVEVQALPVALRYAVERDIVLSAEMAEFFQRPGLISQGLDGAIRKSWEEFVREPMSAWSFVNGAGDRWISCRTQARARTGLTRYVHLNYLDGTLTVDGRSIGNLPKTMLQHTLFQDVFPHQYTQNIVPSTMRGMTYQLSRRTDDYGVHFALFGEQLVIRLEHHVSREQFEFVQADKLIGDIPNSLLHNTIILYNDELKRLEFYPSQNSSQKGWDHSQIGKPIYTMPFTDDPVQMHIRPSLIQVDTPQDTEYILCPTSPLVQSISQIFNPLESSAFNLRAFWRPSTEPSFVDYAAFRLGILLPRYQLSFFVGPGGHFESIEMRGLSVSGSQSVGTLFGLENKLVLDSKHEDALRQRVIIPRGEAASCFDKHAHVLLGIPQESGVNMEIFVYDVDPMLQRLIPADSTLKAWYQLAYLHILTSSHQPDSLLGCTGLNQALYMLRSSYSFAFTDLKEEDKEILASILKLCPVRAHFPLHQESMEVVSWSSNLSPLSQSELLAPFVEAILAYGQDQEVFYPITSKQSKKEEKRMRYVGRPTLRERAAYRNARLLSPEYYIVDKEIVMDSLYTPACCPDPEIAETQEKERKIMELATYVNNWRIRVPYLPNFWSIFTSWSFLEVTFDAPPQHLNMPGTWLTRSKKPILFTLFRHCMNITEDQKFPLMFTLSIIAYRQDIEIGLVYGLLAVAISHSFNYAQPILLRAAQNLDQVPTGETLNLSNGYNLTVANIRALIHDHRIKYGSSEYRDIPPRDDESREELTARRRGTYDVALRQDRDALTQRILTQWNNERQPDVARADAELYDLDTLQPIVRRVFKSKRANLRLHEFATELEAAWANIRNYSQHEDELMFPPLAAYTRLQDPASSYVTVDLPYLFRSRILELPPPSDIGRATVNGIREPQSHASSIVRDLLSEFRGPGASGFHAIFADDFEKCIQAMEQLNVGSAPSAAVNEVTEDRSQFIANSLRPTEGSVWEIIMAKVGIWPSFRPLSLLWYLSFPARQQTSIPWRRVLIAYAQSLLTKQELWRNRLNEIQGIQIPRHINHTQSGSWNPETYPDWLLVQLDANIQIRQVQAAIANEMITPSSGSNTVMQLNMGEGKSSVIVPITSVHLADGNQLVRVIVPKPLSSQMFDILKQRVSGLSNRRIFYLPFNRNIPLDAMGVQKIFETFKICASTGGILLCQPEHILSFQLMGYHTLCNSQEPIKATPWLEAQRWIEQNSRDILDESDEVLNVRYQLIYTVGSPTPLVSERWCLIQDVLFLVKGELQLLLADFEGQLEVANASVGVFPHTRILTEACANALTQRLAMRIVIEEQMSSTPFRSYSQDMRELVLRFILSSSENTNITEEEYTALKQYSKESFDQILLLRGLFGLGTLQLCLMEKRWRVDYGLHLVRTRLAVPYRAKDSPAPRAEFAHPDVIIFLTCLSYYYGGLSDVQLEAAFRFLMDTDNPALRYGDWTKENINDLPPNLRSLAGLNLADPHQRDKIIFPMLRYNKAVIDFYLSQGVFPKDGKEFEFKLTTNAWDLARIKPHVTSGFSGTNDNRYLLPLSVSQYDGDSQRHTNAQVLEYLLQPENSVVVETGSNTTAKDLIQLVSQQFPPVAVLLDVGAQILELTNKEVAREWLQNVINEDIEAAIYCDPDSDEFFVITRDGRVEPLASSLYRGRLEKTLIYLDEARTRGTDFKFPLGTRAVATLGPKLMKDKLVQACMRMRQLGKTHSVSFFASTEIANKIRQRRTNGDGELKTKDILLWTLHETCNQIKDSGPLWASQGLNFDNREISWSQYSENTILLPDLQERIRERESHTLEELYGITDAHGAQRLIKTARSQAIEDQCRRFQMVLISGANLLEEQERELAHEKENERIVERVLGATPREHQFNEELVRFVRSGVSIPAGVLPLSKCLVGTSSHHRISKISRTFLQTRDTLVATYDFANTVTSHDVTTKGYMNDYLRPVQWILSSNRCPDVYVLISPHEANILLPRIRSSQTASLHIYSPRMTRHGPSFEDLKFFITPRREPEYIQPQTIQTLNIFAGQAFFFDRASFRLICQLLGLHLDEIPAHLQGQADVSGYVQNSEARQGLGMENCLFISSPVKWLRALMTWRAKGQGFALTHMGQILHGNNLRDMDF</sequence>
<evidence type="ECO:0000259" key="10">
    <source>
        <dbReference type="Pfam" id="PF20255"/>
    </source>
</evidence>
<feature type="coiled-coil region" evidence="7">
    <location>
        <begin position="576"/>
        <end position="607"/>
    </location>
</feature>
<gene>
    <name evidence="11" type="ORF">M422DRAFT_206518</name>
</gene>
<dbReference type="InterPro" id="IPR022099">
    <property type="entry name" value="DUF3638"/>
</dbReference>
<keyword evidence="7" id="KW-0175">Coiled coil</keyword>
<proteinExistence type="predicted"/>
<evidence type="ECO:0000256" key="3">
    <source>
        <dbReference type="ARBA" id="ARBA00022670"/>
    </source>
</evidence>
<keyword evidence="4" id="KW-0833">Ubl conjugation pathway</keyword>
<dbReference type="Pfam" id="PF12340">
    <property type="entry name" value="DUF3638"/>
    <property type="match status" value="1"/>
</dbReference>
<evidence type="ECO:0000256" key="6">
    <source>
        <dbReference type="ARBA" id="ARBA00022807"/>
    </source>
</evidence>
<dbReference type="EC" id="3.4.19.12" evidence="2"/>
<feature type="domain" description="DUF3645" evidence="9">
    <location>
        <begin position="2406"/>
        <end position="2437"/>
    </location>
</feature>
<dbReference type="PANTHER" id="PTHR13367:SF33">
    <property type="entry name" value="P-LOOP CONTAINING NUCLEOSIDE TRIPHOSPHATE HYDROLASE PROTEIN"/>
    <property type="match status" value="1"/>
</dbReference>
<dbReference type="Proteomes" id="UP000054279">
    <property type="component" value="Unassembled WGS sequence"/>
</dbReference>
<dbReference type="GO" id="GO:0004843">
    <property type="term" value="F:cysteine-type deubiquitinase activity"/>
    <property type="evidence" value="ECO:0007669"/>
    <property type="project" value="UniProtKB-EC"/>
</dbReference>
<evidence type="ECO:0000313" key="11">
    <source>
        <dbReference type="EMBL" id="KIJ45852.1"/>
    </source>
</evidence>
<name>A0A0C9VTD9_SPHS4</name>
<protein>
    <recommendedName>
        <fullName evidence="2">ubiquitinyl hydrolase 1</fullName>
        <ecNumber evidence="2">3.4.19.12</ecNumber>
    </recommendedName>
</protein>
<evidence type="ECO:0000256" key="4">
    <source>
        <dbReference type="ARBA" id="ARBA00022786"/>
    </source>
</evidence>
<feature type="domain" description="DUF3638" evidence="8">
    <location>
        <begin position="2063"/>
        <end position="2279"/>
    </location>
</feature>
<evidence type="ECO:0000313" key="12">
    <source>
        <dbReference type="Proteomes" id="UP000054279"/>
    </source>
</evidence>
<accession>A0A0C9VTD9</accession>
<keyword evidence="12" id="KW-1185">Reference proteome</keyword>
<dbReference type="OrthoDB" id="3182339at2759"/>
<evidence type="ECO:0000256" key="2">
    <source>
        <dbReference type="ARBA" id="ARBA00012759"/>
    </source>
</evidence>
<dbReference type="Pfam" id="PF12359">
    <property type="entry name" value="DUF3645"/>
    <property type="match status" value="1"/>
</dbReference>
<feature type="domain" description="DUF6606" evidence="10">
    <location>
        <begin position="12"/>
        <end position="280"/>
    </location>
</feature>
<keyword evidence="6" id="KW-0788">Thiol protease</keyword>
<dbReference type="GO" id="GO:0006508">
    <property type="term" value="P:proteolysis"/>
    <property type="evidence" value="ECO:0007669"/>
    <property type="project" value="UniProtKB-KW"/>
</dbReference>
<dbReference type="Pfam" id="PF20255">
    <property type="entry name" value="DUF6606"/>
    <property type="match status" value="1"/>
</dbReference>
<comment type="catalytic activity">
    <reaction evidence="1">
        <text>Thiol-dependent hydrolysis of ester, thioester, amide, peptide and isopeptide bonds formed by the C-terminal Gly of ubiquitin (a 76-residue protein attached to proteins as an intracellular targeting signal).</text>
        <dbReference type="EC" id="3.4.19.12"/>
    </reaction>
</comment>
<evidence type="ECO:0000256" key="5">
    <source>
        <dbReference type="ARBA" id="ARBA00022801"/>
    </source>
</evidence>
<dbReference type="PANTHER" id="PTHR13367">
    <property type="entry name" value="UBIQUITIN THIOESTERASE"/>
    <property type="match status" value="1"/>
</dbReference>
<evidence type="ECO:0000256" key="7">
    <source>
        <dbReference type="SAM" id="Coils"/>
    </source>
</evidence>
<dbReference type="EMBL" id="KN837110">
    <property type="protein sequence ID" value="KIJ45852.1"/>
    <property type="molecule type" value="Genomic_DNA"/>
</dbReference>
<reference evidence="11 12" key="1">
    <citation type="submission" date="2014-06" db="EMBL/GenBank/DDBJ databases">
        <title>Evolutionary Origins and Diversification of the Mycorrhizal Mutualists.</title>
        <authorList>
            <consortium name="DOE Joint Genome Institute"/>
            <consortium name="Mycorrhizal Genomics Consortium"/>
            <person name="Kohler A."/>
            <person name="Kuo A."/>
            <person name="Nagy L.G."/>
            <person name="Floudas D."/>
            <person name="Copeland A."/>
            <person name="Barry K.W."/>
            <person name="Cichocki N."/>
            <person name="Veneault-Fourrey C."/>
            <person name="LaButti K."/>
            <person name="Lindquist E.A."/>
            <person name="Lipzen A."/>
            <person name="Lundell T."/>
            <person name="Morin E."/>
            <person name="Murat C."/>
            <person name="Riley R."/>
            <person name="Ohm R."/>
            <person name="Sun H."/>
            <person name="Tunlid A."/>
            <person name="Henrissat B."/>
            <person name="Grigoriev I.V."/>
            <person name="Hibbett D.S."/>
            <person name="Martin F."/>
        </authorList>
    </citation>
    <scope>NUCLEOTIDE SEQUENCE [LARGE SCALE GENOMIC DNA]</scope>
    <source>
        <strain evidence="11 12">SS14</strain>
    </source>
</reference>